<protein>
    <submittedName>
        <fullName evidence="3">Uncharacterized protein</fullName>
    </submittedName>
</protein>
<evidence type="ECO:0000256" key="2">
    <source>
        <dbReference type="SAM" id="Phobius"/>
    </source>
</evidence>
<comment type="caution">
    <text evidence="3">The sequence shown here is derived from an EMBL/GenBank/DDBJ whole genome shotgun (WGS) entry which is preliminary data.</text>
</comment>
<gene>
    <name evidence="3" type="ORF">THAOC_10360</name>
</gene>
<name>K0STZ8_THAOC</name>
<dbReference type="EMBL" id="AGNL01011332">
    <property type="protein sequence ID" value="EJK68454.1"/>
    <property type="molecule type" value="Genomic_DNA"/>
</dbReference>
<feature type="compositionally biased region" description="Basic and acidic residues" evidence="1">
    <location>
        <begin position="35"/>
        <end position="63"/>
    </location>
</feature>
<feature type="region of interest" description="Disordered" evidence="1">
    <location>
        <begin position="27"/>
        <end position="99"/>
    </location>
</feature>
<dbReference type="OrthoDB" id="45840at2759"/>
<reference evidence="3 4" key="1">
    <citation type="journal article" date="2012" name="Genome Biol.">
        <title>Genome and low-iron response of an oceanic diatom adapted to chronic iron limitation.</title>
        <authorList>
            <person name="Lommer M."/>
            <person name="Specht M."/>
            <person name="Roy A.S."/>
            <person name="Kraemer L."/>
            <person name="Andreson R."/>
            <person name="Gutowska M.A."/>
            <person name="Wolf J."/>
            <person name="Bergner S.V."/>
            <person name="Schilhabel M.B."/>
            <person name="Klostermeier U.C."/>
            <person name="Beiko R.G."/>
            <person name="Rosenstiel P."/>
            <person name="Hippler M."/>
            <person name="Laroche J."/>
        </authorList>
    </citation>
    <scope>NUCLEOTIDE SEQUENCE [LARGE SCALE GENOMIC DNA]</scope>
    <source>
        <strain evidence="3 4">CCMP1005</strain>
    </source>
</reference>
<evidence type="ECO:0000313" key="4">
    <source>
        <dbReference type="Proteomes" id="UP000266841"/>
    </source>
</evidence>
<dbReference type="AlphaFoldDB" id="K0STZ8"/>
<dbReference type="eggNOG" id="ENOG502R099">
    <property type="taxonomic scope" value="Eukaryota"/>
</dbReference>
<accession>K0STZ8</accession>
<evidence type="ECO:0000256" key="1">
    <source>
        <dbReference type="SAM" id="MobiDB-lite"/>
    </source>
</evidence>
<feature type="transmembrane region" description="Helical" evidence="2">
    <location>
        <begin position="166"/>
        <end position="186"/>
    </location>
</feature>
<keyword evidence="2" id="KW-1133">Transmembrane helix</keyword>
<proteinExistence type="predicted"/>
<evidence type="ECO:0000313" key="3">
    <source>
        <dbReference type="EMBL" id="EJK68454.1"/>
    </source>
</evidence>
<keyword evidence="4" id="KW-1185">Reference proteome</keyword>
<keyword evidence="2" id="KW-0472">Membrane</keyword>
<keyword evidence="2" id="KW-0812">Transmembrane</keyword>
<sequence length="351" mass="37565">MRSTKAIFAVSAVSSASAYYAGGTRITRPANADNAARKSVEQPLEVERPLEDESHSWKSEQKSNHSTRSQQLPHGASRARTMRPPGRKDRTKFELTPGEETQRWQKRLAAVSNIASLLCVLDCTLLPLVSVALPLLSWSANTLSGSTGVLARLSTFMPLLDEASHGMALFFVIPTGILTASVNYFFGHRKIKISALAAIGITMIYSANSSSVGLPHVDSLLSAWGVSVQSNHAHGHVHDTCGAVVGAVTGMKAHTCPSGLAHRLVNTLGCAFLLGSNYIGKKYSEENEGCAAAAFAEAFGCVSGSTKCPPGCTCRKSRSYGPSFEAVEDSNEIFFQWEGERPAGRGSRHPR</sequence>
<organism evidence="3 4">
    <name type="scientific">Thalassiosira oceanica</name>
    <name type="common">Marine diatom</name>
    <dbReference type="NCBI Taxonomy" id="159749"/>
    <lineage>
        <taxon>Eukaryota</taxon>
        <taxon>Sar</taxon>
        <taxon>Stramenopiles</taxon>
        <taxon>Ochrophyta</taxon>
        <taxon>Bacillariophyta</taxon>
        <taxon>Coscinodiscophyceae</taxon>
        <taxon>Thalassiosirophycidae</taxon>
        <taxon>Thalassiosirales</taxon>
        <taxon>Thalassiosiraceae</taxon>
        <taxon>Thalassiosira</taxon>
    </lineage>
</organism>
<feature type="transmembrane region" description="Helical" evidence="2">
    <location>
        <begin position="114"/>
        <end position="136"/>
    </location>
</feature>
<dbReference type="Proteomes" id="UP000266841">
    <property type="component" value="Unassembled WGS sequence"/>
</dbReference>